<accession>A0AAU9PAR3</accession>
<gene>
    <name evidence="2" type="ORF">LVIROSA_LOCUS32952</name>
</gene>
<dbReference type="InterPro" id="IPR041232">
    <property type="entry name" value="NPL"/>
</dbReference>
<dbReference type="AlphaFoldDB" id="A0AAU9PAR3"/>
<sequence>MPLLTMPLPPLPFFCSLSATMKFWGLEVKNGESHDVILGKGNILKLSLASLGEIKEEIEESVSLNIIADRKKIVVGTLHSKRQPQQSFQYLFSEDFRISHDRKHGSVYFYGIKLES</sequence>
<protein>
    <recommendedName>
        <fullName evidence="1">Nucleoplasmin-like domain-containing protein</fullName>
    </recommendedName>
</protein>
<evidence type="ECO:0000313" key="3">
    <source>
        <dbReference type="Proteomes" id="UP001157418"/>
    </source>
</evidence>
<organism evidence="2 3">
    <name type="scientific">Lactuca virosa</name>
    <dbReference type="NCBI Taxonomy" id="75947"/>
    <lineage>
        <taxon>Eukaryota</taxon>
        <taxon>Viridiplantae</taxon>
        <taxon>Streptophyta</taxon>
        <taxon>Embryophyta</taxon>
        <taxon>Tracheophyta</taxon>
        <taxon>Spermatophyta</taxon>
        <taxon>Magnoliopsida</taxon>
        <taxon>eudicotyledons</taxon>
        <taxon>Gunneridae</taxon>
        <taxon>Pentapetalae</taxon>
        <taxon>asterids</taxon>
        <taxon>campanulids</taxon>
        <taxon>Asterales</taxon>
        <taxon>Asteraceae</taxon>
        <taxon>Cichorioideae</taxon>
        <taxon>Cichorieae</taxon>
        <taxon>Lactucinae</taxon>
        <taxon>Lactuca</taxon>
    </lineage>
</organism>
<evidence type="ECO:0000259" key="1">
    <source>
        <dbReference type="Pfam" id="PF17800"/>
    </source>
</evidence>
<dbReference type="EMBL" id="CAKMRJ010005523">
    <property type="protein sequence ID" value="CAH1447337.1"/>
    <property type="molecule type" value="Genomic_DNA"/>
</dbReference>
<dbReference type="Proteomes" id="UP001157418">
    <property type="component" value="Unassembled WGS sequence"/>
</dbReference>
<dbReference type="Gene3D" id="2.60.120.340">
    <property type="entry name" value="Nucleoplasmin core domain"/>
    <property type="match status" value="1"/>
</dbReference>
<reference evidence="2 3" key="1">
    <citation type="submission" date="2022-01" db="EMBL/GenBank/DDBJ databases">
        <authorList>
            <person name="Xiong W."/>
            <person name="Schranz E."/>
        </authorList>
    </citation>
    <scope>NUCLEOTIDE SEQUENCE [LARGE SCALE GENOMIC DNA]</scope>
</reference>
<name>A0AAU9PAR3_9ASTR</name>
<evidence type="ECO:0000313" key="2">
    <source>
        <dbReference type="EMBL" id="CAH1447337.1"/>
    </source>
</evidence>
<proteinExistence type="predicted"/>
<keyword evidence="3" id="KW-1185">Reference proteome</keyword>
<dbReference type="Pfam" id="PF17800">
    <property type="entry name" value="NPL"/>
    <property type="match status" value="1"/>
</dbReference>
<feature type="domain" description="Nucleoplasmin-like" evidence="1">
    <location>
        <begin position="23"/>
        <end position="111"/>
    </location>
</feature>
<comment type="caution">
    <text evidence="2">The sequence shown here is derived from an EMBL/GenBank/DDBJ whole genome shotgun (WGS) entry which is preliminary data.</text>
</comment>